<dbReference type="Proteomes" id="UP000009223">
    <property type="component" value="Chromosome"/>
</dbReference>
<protein>
    <submittedName>
        <fullName evidence="1">Uncharacterized protein</fullName>
    </submittedName>
</protein>
<dbReference type="AlphaFoldDB" id="F5YL78"/>
<dbReference type="RefSeq" id="WP_015708290.1">
    <property type="nucleotide sequence ID" value="NC_015578.1"/>
</dbReference>
<dbReference type="KEGG" id="tpi:TREPR_1848"/>
<dbReference type="OrthoDB" id="9179295at2"/>
<evidence type="ECO:0000313" key="2">
    <source>
        <dbReference type="Proteomes" id="UP000009223"/>
    </source>
</evidence>
<dbReference type="HOGENOM" id="CLU_1189490_0_0_12"/>
<reference evidence="2" key="1">
    <citation type="submission" date="2009-12" db="EMBL/GenBank/DDBJ databases">
        <title>Complete sequence of Treponema primitia strain ZAS-2.</title>
        <authorList>
            <person name="Tetu S.G."/>
            <person name="Matson E."/>
            <person name="Ren Q."/>
            <person name="Seshadri R."/>
            <person name="Elbourne L."/>
            <person name="Hassan K.A."/>
            <person name="Durkin A."/>
            <person name="Radune D."/>
            <person name="Mohamoud Y."/>
            <person name="Shay R."/>
            <person name="Jin S."/>
            <person name="Zhang X."/>
            <person name="Lucey K."/>
            <person name="Ballor N.R."/>
            <person name="Ottesen E."/>
            <person name="Rosenthal R."/>
            <person name="Allen A."/>
            <person name="Leadbetter J.R."/>
            <person name="Paulsen I.T."/>
        </authorList>
    </citation>
    <scope>NUCLEOTIDE SEQUENCE [LARGE SCALE GENOMIC DNA]</scope>
    <source>
        <strain evidence="2">ATCC BAA-887 / DSM 12427 / ZAS-2</strain>
    </source>
</reference>
<sequence length="233" mass="26367">MRLINITNEKQRDAKVALEPFPYRQRTKLVMADGTEKQSVQFIKTTTSFEALISQHGSLDAVGEALISGDREIDFEQVGRFLHKTVKLYVHTNGDMAYMFNLVQTLFNKEGEEIERRNLSKQAANIASEIPIRWTGKQIPKDEAIRRFVFTRNYQLRHTSGLSYDFLFDMARQLHTQNTLLLVGGGKSGAEPIVLSLGGTPYRGFLEGRIEGEPAGTAYCLILHLSNMELKDI</sequence>
<proteinExistence type="predicted"/>
<dbReference type="STRING" id="545694.TREPR_1848"/>
<dbReference type="EMBL" id="CP001843">
    <property type="protein sequence ID" value="AEF85609.1"/>
    <property type="molecule type" value="Genomic_DNA"/>
</dbReference>
<gene>
    <name evidence="1" type="ordered locus">TREPR_1848</name>
</gene>
<accession>F5YL78</accession>
<organism evidence="1 2">
    <name type="scientific">Treponema primitia (strain ATCC BAA-887 / DSM 12427 / ZAS-2)</name>
    <dbReference type="NCBI Taxonomy" id="545694"/>
    <lineage>
        <taxon>Bacteria</taxon>
        <taxon>Pseudomonadati</taxon>
        <taxon>Spirochaetota</taxon>
        <taxon>Spirochaetia</taxon>
        <taxon>Spirochaetales</taxon>
        <taxon>Treponemataceae</taxon>
        <taxon>Treponema</taxon>
    </lineage>
</organism>
<dbReference type="eggNOG" id="ENOG502ZCQD">
    <property type="taxonomic scope" value="Bacteria"/>
</dbReference>
<name>F5YL78_TREPZ</name>
<reference evidence="1 2" key="2">
    <citation type="journal article" date="2011" name="ISME J.">
        <title>RNA-seq reveals cooperative metabolic interactions between two termite-gut spirochete species in co-culture.</title>
        <authorList>
            <person name="Rosenthal A.Z."/>
            <person name="Matson E.G."/>
            <person name="Eldar A."/>
            <person name="Leadbetter J.R."/>
        </authorList>
    </citation>
    <scope>NUCLEOTIDE SEQUENCE [LARGE SCALE GENOMIC DNA]</scope>
    <source>
        <strain evidence="2">ATCC BAA-887 / DSM 12427 / ZAS-2</strain>
    </source>
</reference>
<keyword evidence="2" id="KW-1185">Reference proteome</keyword>
<evidence type="ECO:0000313" key="1">
    <source>
        <dbReference type="EMBL" id="AEF85609.1"/>
    </source>
</evidence>